<proteinExistence type="predicted"/>
<sequence>MDTVPDIPRYQVNTPAKRFRAVIRSSRTSHESKRLPQFRISASAKAVALPMSRSLSAASLMMYATHSDALSTSRRGDHCDIPVRLCGPDDWEASNTSSSRRVEALSSLCAWNNRAITQSCNWPPAHVCAANCHYGESGAPSRCTIRGPDGFKPRNL</sequence>
<organism evidence="1 2">
    <name type="scientific">Grifola frondosa</name>
    <name type="common">Maitake</name>
    <name type="synonym">Polyporus frondosus</name>
    <dbReference type="NCBI Taxonomy" id="5627"/>
    <lineage>
        <taxon>Eukaryota</taxon>
        <taxon>Fungi</taxon>
        <taxon>Dikarya</taxon>
        <taxon>Basidiomycota</taxon>
        <taxon>Agaricomycotina</taxon>
        <taxon>Agaricomycetes</taxon>
        <taxon>Polyporales</taxon>
        <taxon>Grifolaceae</taxon>
        <taxon>Grifola</taxon>
    </lineage>
</organism>
<dbReference type="Proteomes" id="UP000092993">
    <property type="component" value="Unassembled WGS sequence"/>
</dbReference>
<accession>A0A1C7LP70</accession>
<evidence type="ECO:0000313" key="1">
    <source>
        <dbReference type="EMBL" id="OBZ66026.1"/>
    </source>
</evidence>
<evidence type="ECO:0000313" key="2">
    <source>
        <dbReference type="Proteomes" id="UP000092993"/>
    </source>
</evidence>
<reference evidence="1 2" key="1">
    <citation type="submission" date="2016-03" db="EMBL/GenBank/DDBJ databases">
        <title>Whole genome sequencing of Grifola frondosa 9006-11.</title>
        <authorList>
            <person name="Min B."/>
            <person name="Park H."/>
            <person name="Kim J.-G."/>
            <person name="Cho H."/>
            <person name="Oh Y.-L."/>
            <person name="Kong W.-S."/>
            <person name="Choi I.-G."/>
        </authorList>
    </citation>
    <scope>NUCLEOTIDE SEQUENCE [LARGE SCALE GENOMIC DNA]</scope>
    <source>
        <strain evidence="1 2">9006-11</strain>
    </source>
</reference>
<dbReference type="AlphaFoldDB" id="A0A1C7LP70"/>
<protein>
    <submittedName>
        <fullName evidence="1">Uncharacterized protein</fullName>
    </submittedName>
</protein>
<gene>
    <name evidence="1" type="ORF">A0H81_13995</name>
</gene>
<keyword evidence="2" id="KW-1185">Reference proteome</keyword>
<comment type="caution">
    <text evidence="1">The sequence shown here is derived from an EMBL/GenBank/DDBJ whole genome shotgun (WGS) entry which is preliminary data.</text>
</comment>
<dbReference type="EMBL" id="LUGG01000034">
    <property type="protein sequence ID" value="OBZ66026.1"/>
    <property type="molecule type" value="Genomic_DNA"/>
</dbReference>
<name>A0A1C7LP70_GRIFR</name>